<comment type="subcellular location">
    <subcellularLocation>
        <location evidence="1">Cytoplasm</location>
    </subcellularLocation>
</comment>
<keyword evidence="12" id="KW-1185">Reference proteome</keyword>
<evidence type="ECO:0000256" key="4">
    <source>
        <dbReference type="ARBA" id="ARBA00022553"/>
    </source>
</evidence>
<dbReference type="InterPro" id="IPR051552">
    <property type="entry name" value="HptR"/>
</dbReference>
<evidence type="ECO:0000256" key="10">
    <source>
        <dbReference type="PROSITE-ProRule" id="PRU00169"/>
    </source>
</evidence>
<dbReference type="CDD" id="cd17536">
    <property type="entry name" value="REC_YesN-like"/>
    <property type="match status" value="1"/>
</dbReference>
<evidence type="ECO:0000313" key="12">
    <source>
        <dbReference type="Proteomes" id="UP000198597"/>
    </source>
</evidence>
<dbReference type="OrthoDB" id="9794370at2"/>
<keyword evidence="5" id="KW-0902">Two-component regulatory system</keyword>
<dbReference type="SMART" id="SM00448">
    <property type="entry name" value="REC"/>
    <property type="match status" value="1"/>
</dbReference>
<dbReference type="InterPro" id="IPR001789">
    <property type="entry name" value="Sig_transdc_resp-reg_receiver"/>
</dbReference>
<accession>A0A1H0PZ85</accession>
<evidence type="ECO:0000256" key="7">
    <source>
        <dbReference type="ARBA" id="ARBA00023125"/>
    </source>
</evidence>
<dbReference type="GO" id="GO:0003700">
    <property type="term" value="F:DNA-binding transcription factor activity"/>
    <property type="evidence" value="ECO:0007669"/>
    <property type="project" value="InterPro"/>
</dbReference>
<evidence type="ECO:0000256" key="6">
    <source>
        <dbReference type="ARBA" id="ARBA00023015"/>
    </source>
</evidence>
<dbReference type="STRING" id="94869.SAMN04488529_102137"/>
<evidence type="ECO:0000256" key="9">
    <source>
        <dbReference type="ARBA" id="ARBA00024867"/>
    </source>
</evidence>
<dbReference type="Pfam" id="PF12833">
    <property type="entry name" value="HTH_18"/>
    <property type="match status" value="1"/>
</dbReference>
<evidence type="ECO:0000256" key="8">
    <source>
        <dbReference type="ARBA" id="ARBA00023163"/>
    </source>
</evidence>
<dbReference type="SUPFAM" id="SSF52172">
    <property type="entry name" value="CheY-like"/>
    <property type="match status" value="1"/>
</dbReference>
<gene>
    <name evidence="11" type="ORF">SAMN04488529_102137</name>
</gene>
<dbReference type="PANTHER" id="PTHR42713">
    <property type="entry name" value="HISTIDINE KINASE-RELATED"/>
    <property type="match status" value="1"/>
</dbReference>
<name>A0A1H0PZ85_9CLOT</name>
<dbReference type="InterPro" id="IPR018060">
    <property type="entry name" value="HTH_AraC"/>
</dbReference>
<dbReference type="GO" id="GO:0005737">
    <property type="term" value="C:cytoplasm"/>
    <property type="evidence" value="ECO:0007669"/>
    <property type="project" value="UniProtKB-SubCell"/>
</dbReference>
<keyword evidence="7" id="KW-0238">DNA-binding</keyword>
<evidence type="ECO:0000256" key="3">
    <source>
        <dbReference type="ARBA" id="ARBA00022490"/>
    </source>
</evidence>
<keyword evidence="3" id="KW-0963">Cytoplasm</keyword>
<organism evidence="11 12">
    <name type="scientific">Clostridium gasigenes</name>
    <dbReference type="NCBI Taxonomy" id="94869"/>
    <lineage>
        <taxon>Bacteria</taxon>
        <taxon>Bacillati</taxon>
        <taxon>Bacillota</taxon>
        <taxon>Clostridia</taxon>
        <taxon>Eubacteriales</taxon>
        <taxon>Clostridiaceae</taxon>
        <taxon>Clostridium</taxon>
    </lineage>
</organism>
<dbReference type="RefSeq" id="WP_089966824.1">
    <property type="nucleotide sequence ID" value="NZ_FNJM01000002.1"/>
</dbReference>
<feature type="modified residue" description="4-aspartylphosphate" evidence="10">
    <location>
        <position position="55"/>
    </location>
</feature>
<dbReference type="PANTHER" id="PTHR42713:SF3">
    <property type="entry name" value="TRANSCRIPTIONAL REGULATORY PROTEIN HPTR"/>
    <property type="match status" value="1"/>
</dbReference>
<evidence type="ECO:0000256" key="2">
    <source>
        <dbReference type="ARBA" id="ARBA00018672"/>
    </source>
</evidence>
<dbReference type="AlphaFoldDB" id="A0A1H0PZ85"/>
<dbReference type="InterPro" id="IPR009057">
    <property type="entry name" value="Homeodomain-like_sf"/>
</dbReference>
<proteinExistence type="predicted"/>
<keyword evidence="6" id="KW-0805">Transcription regulation</keyword>
<dbReference type="Proteomes" id="UP000198597">
    <property type="component" value="Unassembled WGS sequence"/>
</dbReference>
<dbReference type="GO" id="GO:0043565">
    <property type="term" value="F:sequence-specific DNA binding"/>
    <property type="evidence" value="ECO:0007669"/>
    <property type="project" value="InterPro"/>
</dbReference>
<protein>
    <recommendedName>
        <fullName evidence="2">Stage 0 sporulation protein A homolog</fullName>
    </recommendedName>
</protein>
<dbReference type="EMBL" id="FNJM01000002">
    <property type="protein sequence ID" value="SDP10462.1"/>
    <property type="molecule type" value="Genomic_DNA"/>
</dbReference>
<dbReference type="SMART" id="SM00342">
    <property type="entry name" value="HTH_ARAC"/>
    <property type="match status" value="1"/>
</dbReference>
<dbReference type="Pfam" id="PF00072">
    <property type="entry name" value="Response_reg"/>
    <property type="match status" value="1"/>
</dbReference>
<dbReference type="GO" id="GO:0000160">
    <property type="term" value="P:phosphorelay signal transduction system"/>
    <property type="evidence" value="ECO:0007669"/>
    <property type="project" value="UniProtKB-KW"/>
</dbReference>
<dbReference type="Gene3D" id="3.40.50.2300">
    <property type="match status" value="1"/>
</dbReference>
<dbReference type="SUPFAM" id="SSF46689">
    <property type="entry name" value="Homeodomain-like"/>
    <property type="match status" value="2"/>
</dbReference>
<sequence length="505" mass="58035">MYKVMLVDDEKLILQGLLKIIEWDKIGLEVIQTADNAISAIELFRKNPVNIVITDISMPKVTGLELIKQIKAIDENVKFIILSGYDEFSYAKTAMKYKVENYILKPINEEELEEALIKIVNTMNMEKETQSLLLDKNRKLIQFINGKIDKSGLSKIHQVINIGLNEKRYTVSSITFGQRDNKENINISDIIEKNTYGKCEVIKNYDGQVIVVNSWNENNTIKDVMNYFQSIKINLLDELNTDIFIGVGDLVDSIDKLKESYSVANKLKKYILTEGSNACLCKEDVSNIKANKRSFSKEIEVINKLIIEKNNSKLQDYIGLLFDDCNLTPKNIYDLSIKIIFCADKISEEFKLDNKYSKDSLSNTIVELCNESTRDNVKTFLISELEELLLLMNVNTIKYSPVISQIMKSVNEKYYEELSLKTLACQYNINSSYLGQVFTKELGVSFSEYLNSTKNIKAKELILNTNMKINDIAKAVGYTDTSYFYRKFKKYYGVCPSTLREIKNY</sequence>
<dbReference type="InterPro" id="IPR020449">
    <property type="entry name" value="Tscrpt_reg_AraC-type_HTH"/>
</dbReference>
<dbReference type="Gene3D" id="1.10.10.60">
    <property type="entry name" value="Homeodomain-like"/>
    <property type="match status" value="2"/>
</dbReference>
<evidence type="ECO:0000256" key="1">
    <source>
        <dbReference type="ARBA" id="ARBA00004496"/>
    </source>
</evidence>
<dbReference type="PROSITE" id="PS01124">
    <property type="entry name" value="HTH_ARAC_FAMILY_2"/>
    <property type="match status" value="1"/>
</dbReference>
<keyword evidence="4 10" id="KW-0597">Phosphoprotein</keyword>
<dbReference type="PROSITE" id="PS50110">
    <property type="entry name" value="RESPONSE_REGULATORY"/>
    <property type="match status" value="1"/>
</dbReference>
<reference evidence="11 12" key="1">
    <citation type="submission" date="2016-10" db="EMBL/GenBank/DDBJ databases">
        <authorList>
            <person name="de Groot N.N."/>
        </authorList>
    </citation>
    <scope>NUCLEOTIDE SEQUENCE [LARGE SCALE GENOMIC DNA]</scope>
    <source>
        <strain evidence="11 12">DSM 12272</strain>
    </source>
</reference>
<keyword evidence="8" id="KW-0804">Transcription</keyword>
<evidence type="ECO:0000313" key="11">
    <source>
        <dbReference type="EMBL" id="SDP10462.1"/>
    </source>
</evidence>
<evidence type="ECO:0000256" key="5">
    <source>
        <dbReference type="ARBA" id="ARBA00023012"/>
    </source>
</evidence>
<dbReference type="PRINTS" id="PR00032">
    <property type="entry name" value="HTHARAC"/>
</dbReference>
<dbReference type="InterPro" id="IPR011006">
    <property type="entry name" value="CheY-like_superfamily"/>
</dbReference>
<comment type="function">
    <text evidence="9">May play the central regulatory role in sporulation. It may be an element of the effector pathway responsible for the activation of sporulation genes in response to nutritional stress. Spo0A may act in concert with spo0H (a sigma factor) to control the expression of some genes that are critical to the sporulation process.</text>
</comment>